<accession>A0A077KT25</accession>
<dbReference type="GO" id="GO:0006228">
    <property type="term" value="P:UTP biosynthetic process"/>
    <property type="evidence" value="ECO:0007669"/>
    <property type="project" value="InterPro"/>
</dbReference>
<keyword evidence="6" id="KW-0546">Nucleotide metabolism</keyword>
<evidence type="ECO:0000313" key="10">
    <source>
        <dbReference type="EMBL" id="BAP34727.1"/>
    </source>
</evidence>
<dbReference type="PROSITE" id="PS51374">
    <property type="entry name" value="NDPK_LIKE"/>
    <property type="match status" value="2"/>
</dbReference>
<proteinExistence type="inferred from homology"/>
<comment type="similarity">
    <text evidence="2 7 8">Belongs to the NDK family.</text>
</comment>
<comment type="cofactor">
    <cofactor evidence="1">
        <name>Mg(2+)</name>
        <dbReference type="ChEBI" id="CHEBI:18420"/>
    </cofactor>
</comment>
<evidence type="ECO:0000256" key="5">
    <source>
        <dbReference type="ARBA" id="ARBA00022777"/>
    </source>
</evidence>
<name>A0A077KT25_9ACTN</name>
<dbReference type="EC" id="2.7.4.6" evidence="3"/>
<keyword evidence="4" id="KW-0808">Transferase</keyword>
<sequence>MSRKPPSGDVVAGIDFTRWAVILCKPDAVERGLADAVLERIESTGVAILARRDLTAEPWQAHVAYRELLTNPGHLAADLPRLLDGMYVGRPVTVALAHGEPGIHPRLRRLIGHTDPARAVPGTIRGDLGEDSLTAATADKRLVRNLVHTSDDPDAARRDFGTWYGAGPAEGVFDSLRCSVVLCKPDAVRRGLVTPVLNRIAAAGVTVTDRRIVTVRPWQIHVHYWDLLVDADWFADRDIPACLDQEYAGRQVTLALAHGEPGLHARLRDVLGHFDPSRAAAGTIRGDLGQDSLTAATADKRLVRNLVHTSDDPDAARRDFGTWYGARRSDLLAPAPGEADEH</sequence>
<comment type="caution">
    <text evidence="7">Lacks conserved residue(s) required for the propagation of feature annotation.</text>
</comment>
<organism evidence="10">
    <name type="scientific">Streptomyces sp. ML694-90F3</name>
    <dbReference type="NCBI Taxonomy" id="1265536"/>
    <lineage>
        <taxon>Bacteria</taxon>
        <taxon>Bacillati</taxon>
        <taxon>Actinomycetota</taxon>
        <taxon>Actinomycetes</taxon>
        <taxon>Kitasatosporales</taxon>
        <taxon>Streptomycetaceae</taxon>
        <taxon>Streptomyces</taxon>
    </lineage>
</organism>
<evidence type="ECO:0000256" key="3">
    <source>
        <dbReference type="ARBA" id="ARBA00012966"/>
    </source>
</evidence>
<evidence type="ECO:0000256" key="1">
    <source>
        <dbReference type="ARBA" id="ARBA00001946"/>
    </source>
</evidence>
<dbReference type="Pfam" id="PF00334">
    <property type="entry name" value="NDK"/>
    <property type="match status" value="2"/>
</dbReference>
<dbReference type="AlphaFoldDB" id="A0A077KT25"/>
<dbReference type="PANTHER" id="PTHR11349">
    <property type="entry name" value="NUCLEOSIDE DIPHOSPHATE KINASE"/>
    <property type="match status" value="1"/>
</dbReference>
<evidence type="ECO:0000259" key="9">
    <source>
        <dbReference type="SMART" id="SM00562"/>
    </source>
</evidence>
<dbReference type="InterPro" id="IPR036850">
    <property type="entry name" value="NDK-like_dom_sf"/>
</dbReference>
<keyword evidence="5 10" id="KW-0418">Kinase</keyword>
<feature type="domain" description="Nucleoside diphosphate kinase-like" evidence="9">
    <location>
        <begin position="21"/>
        <end position="171"/>
    </location>
</feature>
<evidence type="ECO:0000256" key="8">
    <source>
        <dbReference type="RuleBase" id="RU004011"/>
    </source>
</evidence>
<dbReference type="GO" id="GO:0006183">
    <property type="term" value="P:GTP biosynthetic process"/>
    <property type="evidence" value="ECO:0007669"/>
    <property type="project" value="InterPro"/>
</dbReference>
<dbReference type="EMBL" id="AB767280">
    <property type="protein sequence ID" value="BAP34727.1"/>
    <property type="molecule type" value="Genomic_DNA"/>
</dbReference>
<protein>
    <recommendedName>
        <fullName evidence="3">nucleoside-diphosphate kinase</fullName>
        <ecNumber evidence="3">2.7.4.6</ecNumber>
    </recommendedName>
</protein>
<dbReference type="GO" id="GO:0006241">
    <property type="term" value="P:CTP biosynthetic process"/>
    <property type="evidence" value="ECO:0007669"/>
    <property type="project" value="InterPro"/>
</dbReference>
<dbReference type="InterPro" id="IPR034907">
    <property type="entry name" value="NDK-like_dom"/>
</dbReference>
<dbReference type="SMART" id="SM00562">
    <property type="entry name" value="NDK"/>
    <property type="match status" value="1"/>
</dbReference>
<dbReference type="PRINTS" id="PR01243">
    <property type="entry name" value="NUCDPKINASE"/>
</dbReference>
<evidence type="ECO:0000256" key="7">
    <source>
        <dbReference type="PROSITE-ProRule" id="PRU00706"/>
    </source>
</evidence>
<evidence type="ECO:0000256" key="4">
    <source>
        <dbReference type="ARBA" id="ARBA00022679"/>
    </source>
</evidence>
<dbReference type="SUPFAM" id="SSF54919">
    <property type="entry name" value="Nucleoside diphosphate kinase, NDK"/>
    <property type="match status" value="2"/>
</dbReference>
<evidence type="ECO:0000256" key="2">
    <source>
        <dbReference type="ARBA" id="ARBA00008142"/>
    </source>
</evidence>
<evidence type="ECO:0000256" key="6">
    <source>
        <dbReference type="ARBA" id="ARBA00023080"/>
    </source>
</evidence>
<reference evidence="10" key="1">
    <citation type="journal article" date="2013" name="J. Antibiot.">
        <title>Identification of the incednine biosynthetic gene cluster: characterization of novel beta-glutamate-beta-decarboxylase IdnL3.</title>
        <authorList>
            <person name="Takaishi M."/>
            <person name="Kudo F."/>
            <person name="Eguchi T."/>
        </authorList>
    </citation>
    <scope>NUCLEOTIDE SEQUENCE</scope>
    <source>
        <strain evidence="10">ML694-90F3</strain>
    </source>
</reference>
<dbReference type="InterPro" id="IPR001564">
    <property type="entry name" value="Nucleoside_diP_kinase"/>
</dbReference>
<dbReference type="GO" id="GO:0004550">
    <property type="term" value="F:nucleoside diphosphate kinase activity"/>
    <property type="evidence" value="ECO:0007669"/>
    <property type="project" value="UniProtKB-EC"/>
</dbReference>
<dbReference type="Gene3D" id="3.30.70.141">
    <property type="entry name" value="Nucleoside diphosphate kinase-like domain"/>
    <property type="match status" value="2"/>
</dbReference>